<comment type="similarity">
    <text evidence="1">Belongs to the Gfa family.</text>
</comment>
<dbReference type="OrthoDB" id="9807246at2"/>
<keyword evidence="3" id="KW-0862">Zinc</keyword>
<evidence type="ECO:0000256" key="3">
    <source>
        <dbReference type="ARBA" id="ARBA00022833"/>
    </source>
</evidence>
<evidence type="ECO:0000259" key="5">
    <source>
        <dbReference type="PROSITE" id="PS51891"/>
    </source>
</evidence>
<dbReference type="InterPro" id="IPR011057">
    <property type="entry name" value="Mss4-like_sf"/>
</dbReference>
<dbReference type="AlphaFoldDB" id="A0A2P8FJX6"/>
<evidence type="ECO:0000256" key="4">
    <source>
        <dbReference type="ARBA" id="ARBA00023239"/>
    </source>
</evidence>
<comment type="caution">
    <text evidence="6">The sequence shown here is derived from an EMBL/GenBank/DDBJ whole genome shotgun (WGS) entry which is preliminary data.</text>
</comment>
<dbReference type="PANTHER" id="PTHR33337">
    <property type="entry name" value="GFA DOMAIN-CONTAINING PROTEIN"/>
    <property type="match status" value="1"/>
</dbReference>
<evidence type="ECO:0000313" key="7">
    <source>
        <dbReference type="Proteomes" id="UP000240418"/>
    </source>
</evidence>
<dbReference type="Gene3D" id="3.90.1590.10">
    <property type="entry name" value="glutathione-dependent formaldehyde- activating enzyme (gfa)"/>
    <property type="match status" value="1"/>
</dbReference>
<name>A0A2P8FJX6_9RHOB</name>
<dbReference type="PROSITE" id="PS51891">
    <property type="entry name" value="CENP_V_GFA"/>
    <property type="match status" value="1"/>
</dbReference>
<dbReference type="EMBL" id="PYGJ01000001">
    <property type="protein sequence ID" value="PSL22027.1"/>
    <property type="molecule type" value="Genomic_DNA"/>
</dbReference>
<evidence type="ECO:0000313" key="6">
    <source>
        <dbReference type="EMBL" id="PSL22027.1"/>
    </source>
</evidence>
<evidence type="ECO:0000256" key="2">
    <source>
        <dbReference type="ARBA" id="ARBA00022723"/>
    </source>
</evidence>
<dbReference type="Pfam" id="PF04828">
    <property type="entry name" value="GFA"/>
    <property type="match status" value="1"/>
</dbReference>
<evidence type="ECO:0000256" key="1">
    <source>
        <dbReference type="ARBA" id="ARBA00005495"/>
    </source>
</evidence>
<dbReference type="GO" id="GO:0016846">
    <property type="term" value="F:carbon-sulfur lyase activity"/>
    <property type="evidence" value="ECO:0007669"/>
    <property type="project" value="InterPro"/>
</dbReference>
<dbReference type="GO" id="GO:0046872">
    <property type="term" value="F:metal ion binding"/>
    <property type="evidence" value="ECO:0007669"/>
    <property type="project" value="UniProtKB-KW"/>
</dbReference>
<keyword evidence="4" id="KW-0456">Lyase</keyword>
<reference evidence="6 7" key="1">
    <citation type="submission" date="2018-03" db="EMBL/GenBank/DDBJ databases">
        <title>Genomic Encyclopedia of Archaeal and Bacterial Type Strains, Phase II (KMG-II): from individual species to whole genera.</title>
        <authorList>
            <person name="Goeker M."/>
        </authorList>
    </citation>
    <scope>NUCLEOTIDE SEQUENCE [LARGE SCALE GENOMIC DNA]</scope>
    <source>
        <strain evidence="6 7">DSM 100673</strain>
    </source>
</reference>
<accession>A0A2P8FJX6</accession>
<dbReference type="Proteomes" id="UP000240418">
    <property type="component" value="Unassembled WGS sequence"/>
</dbReference>
<dbReference type="RefSeq" id="WP_106606733.1">
    <property type="nucleotide sequence ID" value="NZ_PYGJ01000001.1"/>
</dbReference>
<sequence>MLTGRCFCGRVRRRSAGPVLWAGHCHCDSCRRACSAPFTSFFGVPRDGVTWTGVLDEALTSDGKVRRQFCGQCGTQMTYQAARWPEETHLYAATLDDPGSFEPRAHFHWGEKLPWVKIADDLPKYAGSADGAEPVLC</sequence>
<feature type="domain" description="CENP-V/GFA" evidence="5">
    <location>
        <begin position="2"/>
        <end position="102"/>
    </location>
</feature>
<protein>
    <recommendedName>
        <fullName evidence="5">CENP-V/GFA domain-containing protein</fullName>
    </recommendedName>
</protein>
<gene>
    <name evidence="6" type="ORF">CLV88_101452</name>
</gene>
<keyword evidence="2" id="KW-0479">Metal-binding</keyword>
<dbReference type="PANTHER" id="PTHR33337:SF40">
    <property type="entry name" value="CENP-V_GFA DOMAIN-CONTAINING PROTEIN-RELATED"/>
    <property type="match status" value="1"/>
</dbReference>
<dbReference type="SUPFAM" id="SSF51316">
    <property type="entry name" value="Mss4-like"/>
    <property type="match status" value="1"/>
</dbReference>
<proteinExistence type="inferred from homology"/>
<dbReference type="InterPro" id="IPR006913">
    <property type="entry name" value="CENP-V/GFA"/>
</dbReference>
<keyword evidence="7" id="KW-1185">Reference proteome</keyword>
<organism evidence="6 7">
    <name type="scientific">Shimia abyssi</name>
    <dbReference type="NCBI Taxonomy" id="1662395"/>
    <lineage>
        <taxon>Bacteria</taxon>
        <taxon>Pseudomonadati</taxon>
        <taxon>Pseudomonadota</taxon>
        <taxon>Alphaproteobacteria</taxon>
        <taxon>Rhodobacterales</taxon>
        <taxon>Roseobacteraceae</taxon>
    </lineage>
</organism>